<evidence type="ECO:0000313" key="3">
    <source>
        <dbReference type="EMBL" id="KMQ82156.1"/>
    </source>
</evidence>
<comment type="caution">
    <text evidence="3">The sequence shown here is derived from an EMBL/GenBank/DDBJ whole genome shotgun (WGS) entry which is preliminary data.</text>
</comment>
<organism evidence="3 4">
    <name type="scientific">Lasius niger</name>
    <name type="common">Black garden ant</name>
    <dbReference type="NCBI Taxonomy" id="67767"/>
    <lineage>
        <taxon>Eukaryota</taxon>
        <taxon>Metazoa</taxon>
        <taxon>Ecdysozoa</taxon>
        <taxon>Arthropoda</taxon>
        <taxon>Hexapoda</taxon>
        <taxon>Insecta</taxon>
        <taxon>Pterygota</taxon>
        <taxon>Neoptera</taxon>
        <taxon>Endopterygota</taxon>
        <taxon>Hymenoptera</taxon>
        <taxon>Apocrita</taxon>
        <taxon>Aculeata</taxon>
        <taxon>Formicoidea</taxon>
        <taxon>Formicidae</taxon>
        <taxon>Formicinae</taxon>
        <taxon>Lasius</taxon>
        <taxon>Lasius</taxon>
    </lineage>
</organism>
<dbReference type="InterPro" id="IPR022549">
    <property type="entry name" value="DUF3627"/>
</dbReference>
<protein>
    <recommendedName>
        <fullName evidence="2">DUF3627 domain-containing protein</fullName>
    </recommendedName>
</protein>
<reference evidence="3 4" key="1">
    <citation type="submission" date="2015-04" db="EMBL/GenBank/DDBJ databases">
        <title>Lasius niger genome sequencing.</title>
        <authorList>
            <person name="Konorov E.A."/>
            <person name="Nikitin M.A."/>
            <person name="Kirill M.V."/>
            <person name="Chang P."/>
        </authorList>
    </citation>
    <scope>NUCLEOTIDE SEQUENCE [LARGE SCALE GENOMIC DNA]</scope>
    <source>
        <tissue evidence="3">Whole</tissue>
    </source>
</reference>
<evidence type="ECO:0000313" key="4">
    <source>
        <dbReference type="Proteomes" id="UP000036403"/>
    </source>
</evidence>
<feature type="compositionally biased region" description="Polar residues" evidence="1">
    <location>
        <begin position="1"/>
        <end position="17"/>
    </location>
</feature>
<dbReference type="AlphaFoldDB" id="A0A0J7JWB4"/>
<feature type="region of interest" description="Disordered" evidence="1">
    <location>
        <begin position="1"/>
        <end position="22"/>
    </location>
</feature>
<proteinExistence type="predicted"/>
<dbReference type="EMBL" id="LBMM01027807">
    <property type="protein sequence ID" value="KMQ82156.1"/>
    <property type="molecule type" value="Genomic_DNA"/>
</dbReference>
<sequence length="232" mass="28027">MMENQRCQMMSQKSVIESQEHTIEGQRTEKVLLEEMITTRENQIVIRNMENDILNIQRQQSETQIENLRRIEQATTARIRNAIENSREYEADLTPKTSDPDTLNMSVVVRKNARCEIFKYRCYRYYMIRCQKRSYKALLKSLKNKYPDLEIERVQYYHPNSINLYNRAKESLRYMIYNGNHFDVDDLDRFFRDLEKDLSRPLKEISGLDDDEEIRKRSGGCRRRLIHRKTRI</sequence>
<accession>A0A0J7JWB4</accession>
<evidence type="ECO:0000256" key="1">
    <source>
        <dbReference type="SAM" id="MobiDB-lite"/>
    </source>
</evidence>
<gene>
    <name evidence="3" type="ORF">RF55_23987</name>
</gene>
<evidence type="ECO:0000259" key="2">
    <source>
        <dbReference type="Pfam" id="PF12299"/>
    </source>
</evidence>
<dbReference type="PaxDb" id="67767-A0A0J7JWB4"/>
<dbReference type="Proteomes" id="UP000036403">
    <property type="component" value="Unassembled WGS sequence"/>
</dbReference>
<feature type="domain" description="DUF3627" evidence="2">
    <location>
        <begin position="96"/>
        <end position="172"/>
    </location>
</feature>
<name>A0A0J7JWB4_LASNI</name>
<keyword evidence="4" id="KW-1185">Reference proteome</keyword>
<dbReference type="Pfam" id="PF12299">
    <property type="entry name" value="DUF3627"/>
    <property type="match status" value="1"/>
</dbReference>